<evidence type="ECO:0000313" key="4">
    <source>
        <dbReference type="EMBL" id="HGY38709.1"/>
    </source>
</evidence>
<dbReference type="GO" id="GO:0005524">
    <property type="term" value="F:ATP binding"/>
    <property type="evidence" value="ECO:0007669"/>
    <property type="project" value="InterPro"/>
</dbReference>
<keyword evidence="2" id="KW-1133">Transmembrane helix</keyword>
<dbReference type="PANTHER" id="PTHR10566:SF113">
    <property type="entry name" value="PROTEIN ACTIVITY OF BC1 COMPLEX KINASE 7, CHLOROPLASTIC"/>
    <property type="match status" value="1"/>
</dbReference>
<organism evidence="4">
    <name type="scientific">Candidatus Caldatribacterium saccharofermentans</name>
    <dbReference type="NCBI Taxonomy" id="1454753"/>
    <lineage>
        <taxon>Bacteria</taxon>
        <taxon>Pseudomonadati</taxon>
        <taxon>Atribacterota</taxon>
        <taxon>Atribacteria</taxon>
        <taxon>Atribacterales</taxon>
        <taxon>Candidatus Caldatribacteriaceae</taxon>
        <taxon>Candidatus Caldatribacterium</taxon>
    </lineage>
</organism>
<reference evidence="4" key="1">
    <citation type="journal article" date="2020" name="mSystems">
        <title>Genome- and Community-Level Interaction Insights into Carbon Utilization and Element Cycling Functions of Hydrothermarchaeota in Hydrothermal Sediment.</title>
        <authorList>
            <person name="Zhou Z."/>
            <person name="Liu Y."/>
            <person name="Xu W."/>
            <person name="Pan J."/>
            <person name="Luo Z.H."/>
            <person name="Li M."/>
        </authorList>
    </citation>
    <scope>NUCLEOTIDE SEQUENCE [LARGE SCALE GENOMIC DNA]</scope>
    <source>
        <strain evidence="4">SpSt-82</strain>
    </source>
</reference>
<dbReference type="PROSITE" id="PS50011">
    <property type="entry name" value="PROTEIN_KINASE_DOM"/>
    <property type="match status" value="1"/>
</dbReference>
<dbReference type="GO" id="GO:0004672">
    <property type="term" value="F:protein kinase activity"/>
    <property type="evidence" value="ECO:0007669"/>
    <property type="project" value="InterPro"/>
</dbReference>
<evidence type="ECO:0000259" key="3">
    <source>
        <dbReference type="PROSITE" id="PS50011"/>
    </source>
</evidence>
<keyword evidence="4" id="KW-0808">Transferase</keyword>
<dbReference type="InterPro" id="IPR050154">
    <property type="entry name" value="UbiB_kinase"/>
</dbReference>
<keyword evidence="2" id="KW-0812">Transmembrane</keyword>
<evidence type="ECO:0000256" key="2">
    <source>
        <dbReference type="SAM" id="Phobius"/>
    </source>
</evidence>
<dbReference type="SUPFAM" id="SSF56112">
    <property type="entry name" value="Protein kinase-like (PK-like)"/>
    <property type="match status" value="1"/>
</dbReference>
<feature type="transmembrane region" description="Helical" evidence="2">
    <location>
        <begin position="522"/>
        <end position="542"/>
    </location>
</feature>
<dbReference type="InterPro" id="IPR004147">
    <property type="entry name" value="ABC1_dom"/>
</dbReference>
<dbReference type="InterPro" id="IPR000719">
    <property type="entry name" value="Prot_kinase_dom"/>
</dbReference>
<proteinExistence type="inferred from homology"/>
<protein>
    <submittedName>
        <fullName evidence="4">AarF/ABC1/UbiB kinase family protein</fullName>
    </submittedName>
</protein>
<feature type="domain" description="Protein kinase" evidence="3">
    <location>
        <begin position="121"/>
        <end position="454"/>
    </location>
</feature>
<accession>A0A7V4TG81</accession>
<keyword evidence="2" id="KW-0472">Membrane</keyword>
<evidence type="ECO:0000256" key="1">
    <source>
        <dbReference type="ARBA" id="ARBA00009670"/>
    </source>
</evidence>
<dbReference type="Gene3D" id="1.10.510.10">
    <property type="entry name" value="Transferase(Phosphotransferase) domain 1"/>
    <property type="match status" value="1"/>
</dbReference>
<sequence length="548" mass="63619">MLHRLPFRHTRRLRRILTTFSRYGFPLLSRRFPLLERLGFLVSREALKHPPQENLRRIFEELGPTFIKIGQILSTRLDLLPEEYCRELRKLQDQAPPVAFPDIRRVLEEEFRVPLEKVFRFFDPEPLASASIAQVHRAELPDGTRVAVKVQKPETEQTILEDLEILESLLHLADRMHVLEEGIPVEELFLEFRKHLLRELDFLAEAQNMRRFRENFAHFPGVTIPRVFPSYCTKRVLVSELIEGIPLTHLDTQALQEEERKALAERGVEAILKMVFEDGFFHADPHPGNILLRLPEQDLVFLDFGTVGVVDRKTRETMVRLLLALLEKDTERVVELLEEELLLAPLSSPLALRLDLSEALERYIALNLKEIRLESVVHEFFYLARKHRLRFPSHLAILLRALVVAEGTGLLLDPTFNVFPQLEGALRRFLLESMRPEEVLRRLEEYVLDWKDLLENLPHRLDQLLTHALSGRIRLQAESQDFREMNRRIERMSTRLSLSVILGSLLVGSSLIYTNYPYSRVLGILGILGFAAAAFLGVLLVVEMLSHR</sequence>
<dbReference type="CDD" id="cd05121">
    <property type="entry name" value="ABC1_ADCK3-like"/>
    <property type="match status" value="1"/>
</dbReference>
<gene>
    <name evidence="4" type="ORF">ENW11_02705</name>
</gene>
<dbReference type="AlphaFoldDB" id="A0A7V4TG81"/>
<comment type="caution">
    <text evidence="4">The sequence shown here is derived from an EMBL/GenBank/DDBJ whole genome shotgun (WGS) entry which is preliminary data.</text>
</comment>
<name>A0A7V4TG81_9BACT</name>
<dbReference type="EMBL" id="DTIY01000018">
    <property type="protein sequence ID" value="HGY38709.1"/>
    <property type="molecule type" value="Genomic_DNA"/>
</dbReference>
<comment type="similarity">
    <text evidence="1">Belongs to the protein kinase superfamily. ADCK protein kinase family.</text>
</comment>
<dbReference type="InterPro" id="IPR011009">
    <property type="entry name" value="Kinase-like_dom_sf"/>
</dbReference>
<dbReference type="Pfam" id="PF03109">
    <property type="entry name" value="ABC1"/>
    <property type="match status" value="1"/>
</dbReference>
<dbReference type="PANTHER" id="PTHR10566">
    <property type="entry name" value="CHAPERONE-ACTIVITY OF BC1 COMPLEX CABC1 -RELATED"/>
    <property type="match status" value="1"/>
</dbReference>
<feature type="transmembrane region" description="Helical" evidence="2">
    <location>
        <begin position="496"/>
        <end position="516"/>
    </location>
</feature>
<keyword evidence="4" id="KW-0418">Kinase</keyword>